<protein>
    <submittedName>
        <fullName evidence="2">Uncharacterized protein</fullName>
    </submittedName>
</protein>
<accession>G0TYG6</accession>
<organism evidence="2">
    <name type="scientific">Trypanosoma vivax (strain Y486)</name>
    <dbReference type="NCBI Taxonomy" id="1055687"/>
    <lineage>
        <taxon>Eukaryota</taxon>
        <taxon>Discoba</taxon>
        <taxon>Euglenozoa</taxon>
        <taxon>Kinetoplastea</taxon>
        <taxon>Metakinetoplastina</taxon>
        <taxon>Trypanosomatida</taxon>
        <taxon>Trypanosomatidae</taxon>
        <taxon>Trypanosoma</taxon>
        <taxon>Duttonella</taxon>
    </lineage>
</organism>
<evidence type="ECO:0000256" key="1">
    <source>
        <dbReference type="SAM" id="Phobius"/>
    </source>
</evidence>
<dbReference type="EMBL" id="HE573023">
    <property type="protein sequence ID" value="CCC49013.1"/>
    <property type="molecule type" value="Genomic_DNA"/>
</dbReference>
<sequence>MQRGVQQPRYIYCVFHHHLSHPIRFTVHLLGYSIAFCKFSEGWLYFSSSSKTTSILLNLAMRVCGGRKATRLFVPFLLLLFCLPVFQPLSVLETSLTVISFSSLCIAVGCGWHGLSFL</sequence>
<evidence type="ECO:0000313" key="2">
    <source>
        <dbReference type="EMBL" id="CCC49013.1"/>
    </source>
</evidence>
<gene>
    <name evidence="2" type="ORF">TVY486_0703470</name>
</gene>
<feature type="transmembrane region" description="Helical" evidence="1">
    <location>
        <begin position="72"/>
        <end position="90"/>
    </location>
</feature>
<proteinExistence type="predicted"/>
<keyword evidence="1" id="KW-0472">Membrane</keyword>
<reference evidence="2" key="1">
    <citation type="journal article" date="2012" name="Proc. Natl. Acad. Sci. U.S.A.">
        <title>Antigenic diversity is generated by distinct evolutionary mechanisms in African trypanosome species.</title>
        <authorList>
            <person name="Jackson A.P."/>
            <person name="Berry A."/>
            <person name="Aslett M."/>
            <person name="Allison H.C."/>
            <person name="Burton P."/>
            <person name="Vavrova-Anderson J."/>
            <person name="Brown R."/>
            <person name="Browne H."/>
            <person name="Corton N."/>
            <person name="Hauser H."/>
            <person name="Gamble J."/>
            <person name="Gilderthorp R."/>
            <person name="Marcello L."/>
            <person name="McQuillan J."/>
            <person name="Otto T.D."/>
            <person name="Quail M.A."/>
            <person name="Sanders M.J."/>
            <person name="van Tonder A."/>
            <person name="Ginger M.L."/>
            <person name="Field M.C."/>
            <person name="Barry J.D."/>
            <person name="Hertz-Fowler C."/>
            <person name="Berriman M."/>
        </authorList>
    </citation>
    <scope>NUCLEOTIDE SEQUENCE</scope>
    <source>
        <strain evidence="2">Y486</strain>
    </source>
</reference>
<dbReference type="AlphaFoldDB" id="G0TYG6"/>
<dbReference type="VEuPathDB" id="TriTrypDB:TvY486_0703470"/>
<keyword evidence="1" id="KW-0812">Transmembrane</keyword>
<keyword evidence="1" id="KW-1133">Transmembrane helix</keyword>
<feature type="transmembrane region" description="Helical" evidence="1">
    <location>
        <begin position="96"/>
        <end position="115"/>
    </location>
</feature>
<name>G0TYG6_TRYVY</name>